<dbReference type="InterPro" id="IPR043519">
    <property type="entry name" value="NT_sf"/>
</dbReference>
<dbReference type="KEGG" id="grc:GI584_04600"/>
<sequence length="284" mass="33546">MRNEKEMMDLVIGFATADDRIRVVGMNGSRTNPNVTKDRFQDYDIVYLVTDMDSFLENREWLDYFGEQMIMQTPEESCLFPATLGNWFSFLMQFTDGNRIDLMLIPLEELDLYLKNDSLTKILLDKDNLIATPPVPDEGSHFLRKPSAQQFTDSCNEFWWVTPYTAKGLCRGEFFYATYHLERVLREELLRMIAWNVGAEHDFKVNLGAAYKFIHHYVDADILESLQETYQLDSMDKCWNGLFLMQKLFQQQAKKLAKHLGYTYPNQFEKVIPYIQKLHQEYRE</sequence>
<dbReference type="EMBL" id="CP045915">
    <property type="protein sequence ID" value="QGH33360.1"/>
    <property type="molecule type" value="Genomic_DNA"/>
</dbReference>
<proteinExistence type="predicted"/>
<keyword evidence="1" id="KW-0548">Nucleotidyltransferase</keyword>
<dbReference type="Proteomes" id="UP000339690">
    <property type="component" value="Chromosome"/>
</dbReference>
<gene>
    <name evidence="1" type="ORF">GI584_04600</name>
</gene>
<dbReference type="Pfam" id="PF04439">
    <property type="entry name" value="Adenyl_transf"/>
    <property type="match status" value="1"/>
</dbReference>
<dbReference type="GO" id="GO:0016779">
    <property type="term" value="F:nucleotidyltransferase activity"/>
    <property type="evidence" value="ECO:0007669"/>
    <property type="project" value="UniProtKB-KW"/>
</dbReference>
<dbReference type="Gene3D" id="1.20.120.330">
    <property type="entry name" value="Nucleotidyltransferases domain 2"/>
    <property type="match status" value="1"/>
</dbReference>
<dbReference type="Gene3D" id="3.30.460.10">
    <property type="entry name" value="Beta Polymerase, domain 2"/>
    <property type="match status" value="1"/>
</dbReference>
<evidence type="ECO:0000313" key="1">
    <source>
        <dbReference type="EMBL" id="QGH33360.1"/>
    </source>
</evidence>
<accession>A0A5Q2THE9</accession>
<dbReference type="SUPFAM" id="SSF81301">
    <property type="entry name" value="Nucleotidyltransferase"/>
    <property type="match status" value="1"/>
</dbReference>
<evidence type="ECO:0000313" key="2">
    <source>
        <dbReference type="Proteomes" id="UP000339690"/>
    </source>
</evidence>
<dbReference type="AlphaFoldDB" id="A0A5Q2THE9"/>
<name>A0A5Q2THE9_9BACI</name>
<protein>
    <submittedName>
        <fullName evidence="1">Aminoglycoside 6-adenylyltransferase</fullName>
    </submittedName>
</protein>
<organism evidence="1 2">
    <name type="scientific">Gracilibacillus salitolerans</name>
    <dbReference type="NCBI Taxonomy" id="2663022"/>
    <lineage>
        <taxon>Bacteria</taxon>
        <taxon>Bacillati</taxon>
        <taxon>Bacillota</taxon>
        <taxon>Bacilli</taxon>
        <taxon>Bacillales</taxon>
        <taxon>Bacillaceae</taxon>
        <taxon>Gracilibacillus</taxon>
    </lineage>
</organism>
<dbReference type="RefSeq" id="WP_153790411.1">
    <property type="nucleotide sequence ID" value="NZ_CP045915.1"/>
</dbReference>
<dbReference type="InterPro" id="IPR007530">
    <property type="entry name" value="Aminoglycoside_adenylylTfrase"/>
</dbReference>
<keyword evidence="1" id="KW-0808">Transferase</keyword>
<reference evidence="1 2" key="1">
    <citation type="submission" date="2019-11" db="EMBL/GenBank/DDBJ databases">
        <title>Gracilibacillus salitolerans sp. nov., a moderate halophile isolated from a saline soil in northwest China.</title>
        <authorList>
            <person name="Gan L."/>
        </authorList>
    </citation>
    <scope>NUCLEOTIDE SEQUENCE [LARGE SCALE GENOMIC DNA]</scope>
    <source>
        <strain evidence="1 2">SCU50</strain>
    </source>
</reference>
<keyword evidence="2" id="KW-1185">Reference proteome</keyword>
<dbReference type="PIRSF" id="PIRSF000812">
    <property type="entry name" value="AAD"/>
    <property type="match status" value="1"/>
</dbReference>
<dbReference type="SUPFAM" id="SSF81631">
    <property type="entry name" value="PAP/OAS1 substrate-binding domain"/>
    <property type="match status" value="1"/>
</dbReference>